<protein>
    <submittedName>
        <fullName evidence="2">RNA polymerase alpha subunit</fullName>
    </submittedName>
</protein>
<evidence type="ECO:0000313" key="1">
    <source>
        <dbReference type="Proteomes" id="UP000887578"/>
    </source>
</evidence>
<keyword evidence="1" id="KW-1185">Reference proteome</keyword>
<name>A0A914QP98_9BILA</name>
<proteinExistence type="predicted"/>
<reference evidence="2" key="1">
    <citation type="submission" date="2022-11" db="UniProtKB">
        <authorList>
            <consortium name="WormBaseParasite"/>
        </authorList>
    </citation>
    <scope>IDENTIFICATION</scope>
</reference>
<evidence type="ECO:0000313" key="2">
    <source>
        <dbReference type="WBParaSite" id="PDA_v2.g5210.t1"/>
    </source>
</evidence>
<dbReference type="Proteomes" id="UP000887578">
    <property type="component" value="Unplaced"/>
</dbReference>
<organism evidence="1 2">
    <name type="scientific">Panagrolaimus davidi</name>
    <dbReference type="NCBI Taxonomy" id="227884"/>
    <lineage>
        <taxon>Eukaryota</taxon>
        <taxon>Metazoa</taxon>
        <taxon>Ecdysozoa</taxon>
        <taxon>Nematoda</taxon>
        <taxon>Chromadorea</taxon>
        <taxon>Rhabditida</taxon>
        <taxon>Tylenchina</taxon>
        <taxon>Panagrolaimomorpha</taxon>
        <taxon>Panagrolaimoidea</taxon>
        <taxon>Panagrolaimidae</taxon>
        <taxon>Panagrolaimus</taxon>
    </lineage>
</organism>
<sequence length="191" mass="22540">MPQIYQCDAASIIIENQMFSFNDFKVIASKCEILRLSNVVIMNNDEIIPETEEDQFYFEAAISLETLFQALPNVKTFTYNLPKNSLNIIITKTAEELLKIPHFLSLDLFKISQIPEIFDIEGFYGHIKENKKTKIELDFSRHLSFRYKFRLRTIVAEILETESRDYKLPRIYFSRITRSAHDKMLALHYQN</sequence>
<dbReference type="WBParaSite" id="PDA_v2.g5210.t1">
    <property type="protein sequence ID" value="PDA_v2.g5210.t1"/>
    <property type="gene ID" value="PDA_v2.g5210"/>
</dbReference>
<dbReference type="AlphaFoldDB" id="A0A914QP98"/>
<accession>A0A914QP98</accession>